<evidence type="ECO:0000313" key="2">
    <source>
        <dbReference type="Proteomes" id="UP000179807"/>
    </source>
</evidence>
<keyword evidence="2" id="KW-1185">Reference proteome</keyword>
<evidence type="ECO:0000313" key="1">
    <source>
        <dbReference type="EMBL" id="OHS99262.1"/>
    </source>
</evidence>
<sequence>MIADYKGITQLDNRLFSTLQSRNDNLEQTAFEDTEMSSYFPELQKLFTTAVEFFHQHDQINLSETVSQINSFFTKHEELITTKNVDLSSIIHFYKETQFDRMIYEAFQIDEPVLIEIFIPHIFVILPFPQMGQIFSENEFFTPICLRFFSYEGQKVRQMILCLIHLFIYQDQYESTFLTIFENYEYFVSKILRIMESPIYLLHFIHQVVYSKNPFQNKVVGQYHIILQHLPIVTEEPNCLAALYRICKKMIKNANNQIDIFNPLDKMGFLDVLLACPENDSDLLKKLRIDFLRILISKLEKKNDLKYIISKHFSFDFETVVQCIDSDNSELVIPALKLLNSFIPKLSDELFKLYQTSTLISFISSILGKGQFLEKKLAVKLMISIITNGCSKLFIRDLLKKDNFYDDFECEDEEKNNQKTDIFVSICDMLQIGQDDLTIQVLQMLQVICNILNNPYKRDLRQMFEEKIYDSEIRNEIDELMNSENPEICELASDISTKMLNFFTMM</sequence>
<gene>
    <name evidence="1" type="ORF">TRFO_08516</name>
</gene>
<name>A0A1J4JJC3_9EUKA</name>
<dbReference type="AlphaFoldDB" id="A0A1J4JJC3"/>
<dbReference type="InterPro" id="IPR011989">
    <property type="entry name" value="ARM-like"/>
</dbReference>
<dbReference type="VEuPathDB" id="TrichDB:TRFO_08516"/>
<dbReference type="Gene3D" id="1.25.10.10">
    <property type="entry name" value="Leucine-rich Repeat Variant"/>
    <property type="match status" value="1"/>
</dbReference>
<dbReference type="SUPFAM" id="SSF48371">
    <property type="entry name" value="ARM repeat"/>
    <property type="match status" value="1"/>
</dbReference>
<reference evidence="1" key="1">
    <citation type="submission" date="2016-10" db="EMBL/GenBank/DDBJ databases">
        <authorList>
            <person name="Benchimol M."/>
            <person name="Almeida L.G."/>
            <person name="Vasconcelos A.T."/>
            <person name="Perreira-Neves A."/>
            <person name="Rosa I.A."/>
            <person name="Tasca T."/>
            <person name="Bogo M.R."/>
            <person name="de Souza W."/>
        </authorList>
    </citation>
    <scope>NUCLEOTIDE SEQUENCE [LARGE SCALE GENOMIC DNA]</scope>
    <source>
        <strain evidence="1">K</strain>
    </source>
</reference>
<comment type="caution">
    <text evidence="1">The sequence shown here is derived from an EMBL/GenBank/DDBJ whole genome shotgun (WGS) entry which is preliminary data.</text>
</comment>
<accession>A0A1J4JJC3</accession>
<dbReference type="EMBL" id="MLAK01001015">
    <property type="protein sequence ID" value="OHS99262.1"/>
    <property type="molecule type" value="Genomic_DNA"/>
</dbReference>
<evidence type="ECO:0008006" key="3">
    <source>
        <dbReference type="Google" id="ProtNLM"/>
    </source>
</evidence>
<dbReference type="InterPro" id="IPR016024">
    <property type="entry name" value="ARM-type_fold"/>
</dbReference>
<dbReference type="RefSeq" id="XP_068352399.1">
    <property type="nucleotide sequence ID" value="XM_068494338.1"/>
</dbReference>
<organism evidence="1 2">
    <name type="scientific">Tritrichomonas foetus</name>
    <dbReference type="NCBI Taxonomy" id="1144522"/>
    <lineage>
        <taxon>Eukaryota</taxon>
        <taxon>Metamonada</taxon>
        <taxon>Parabasalia</taxon>
        <taxon>Tritrichomonadida</taxon>
        <taxon>Tritrichomonadidae</taxon>
        <taxon>Tritrichomonas</taxon>
    </lineage>
</organism>
<dbReference type="GeneID" id="94829042"/>
<dbReference type="Proteomes" id="UP000179807">
    <property type="component" value="Unassembled WGS sequence"/>
</dbReference>
<protein>
    <recommendedName>
        <fullName evidence="3">Serine/threonine-protein phosphatase 4 regulatory subunit 3-like central domain-containing protein</fullName>
    </recommendedName>
</protein>
<proteinExistence type="predicted"/>